<keyword evidence="1" id="KW-0812">Transmembrane</keyword>
<accession>A0A023BYV9</accession>
<dbReference type="Proteomes" id="UP000023541">
    <property type="component" value="Unassembled WGS sequence"/>
</dbReference>
<reference evidence="3 4" key="1">
    <citation type="submission" date="2014-04" db="EMBL/GenBank/DDBJ databases">
        <title>Aquimarina sp. 22II-S11-z7 Genome Sequencing.</title>
        <authorList>
            <person name="Lai Q."/>
        </authorList>
    </citation>
    <scope>NUCLEOTIDE SEQUENCE [LARGE SCALE GENOMIC DNA]</scope>
    <source>
        <strain evidence="3 4">22II-S11-z7</strain>
    </source>
</reference>
<keyword evidence="4" id="KW-1185">Reference proteome</keyword>
<dbReference type="GO" id="GO:0016020">
    <property type="term" value="C:membrane"/>
    <property type="evidence" value="ECO:0007669"/>
    <property type="project" value="InterPro"/>
</dbReference>
<proteinExistence type="predicted"/>
<dbReference type="eggNOG" id="COG2972">
    <property type="taxonomic scope" value="Bacteria"/>
</dbReference>
<evidence type="ECO:0000259" key="2">
    <source>
        <dbReference type="Pfam" id="PF06580"/>
    </source>
</evidence>
<comment type="caution">
    <text evidence="3">The sequence shown here is derived from an EMBL/GenBank/DDBJ whole genome shotgun (WGS) entry which is preliminary data.</text>
</comment>
<dbReference type="PANTHER" id="PTHR34220:SF7">
    <property type="entry name" value="SENSOR HISTIDINE KINASE YPDA"/>
    <property type="match status" value="1"/>
</dbReference>
<evidence type="ECO:0000256" key="1">
    <source>
        <dbReference type="SAM" id="Phobius"/>
    </source>
</evidence>
<dbReference type="PANTHER" id="PTHR34220">
    <property type="entry name" value="SENSOR HISTIDINE KINASE YPDA"/>
    <property type="match status" value="1"/>
</dbReference>
<feature type="transmembrane region" description="Helical" evidence="1">
    <location>
        <begin position="9"/>
        <end position="28"/>
    </location>
</feature>
<dbReference type="InterPro" id="IPR010559">
    <property type="entry name" value="Sig_transdc_His_kin_internal"/>
</dbReference>
<dbReference type="InterPro" id="IPR036890">
    <property type="entry name" value="HATPase_C_sf"/>
</dbReference>
<dbReference type="STRING" id="1317122.ATO12_00300"/>
<dbReference type="AlphaFoldDB" id="A0A023BYV9"/>
<feature type="transmembrane region" description="Helical" evidence="1">
    <location>
        <begin position="131"/>
        <end position="151"/>
    </location>
</feature>
<dbReference type="InterPro" id="IPR050640">
    <property type="entry name" value="Bact_2-comp_sensor_kinase"/>
</dbReference>
<dbReference type="Pfam" id="PF06580">
    <property type="entry name" value="His_kinase"/>
    <property type="match status" value="1"/>
</dbReference>
<name>A0A023BYV9_9FLAO</name>
<feature type="transmembrane region" description="Helical" evidence="1">
    <location>
        <begin position="48"/>
        <end position="67"/>
    </location>
</feature>
<evidence type="ECO:0000313" key="4">
    <source>
        <dbReference type="Proteomes" id="UP000023541"/>
    </source>
</evidence>
<protein>
    <recommendedName>
        <fullName evidence="2">Signal transduction histidine kinase internal region domain-containing protein</fullName>
    </recommendedName>
</protein>
<dbReference type="GO" id="GO:0000155">
    <property type="term" value="F:phosphorelay sensor kinase activity"/>
    <property type="evidence" value="ECO:0007669"/>
    <property type="project" value="InterPro"/>
</dbReference>
<organism evidence="3 4">
    <name type="scientific">Aquimarina atlantica</name>
    <dbReference type="NCBI Taxonomy" id="1317122"/>
    <lineage>
        <taxon>Bacteria</taxon>
        <taxon>Pseudomonadati</taxon>
        <taxon>Bacteroidota</taxon>
        <taxon>Flavobacteriia</taxon>
        <taxon>Flavobacteriales</taxon>
        <taxon>Flavobacteriaceae</taxon>
        <taxon>Aquimarina</taxon>
    </lineage>
</organism>
<gene>
    <name evidence="3" type="ORF">ATO12_00300</name>
</gene>
<evidence type="ECO:0000313" key="3">
    <source>
        <dbReference type="EMBL" id="EZH75251.1"/>
    </source>
</evidence>
<dbReference type="EMBL" id="AQRA01000001">
    <property type="protein sequence ID" value="EZH75251.1"/>
    <property type="molecule type" value="Genomic_DNA"/>
</dbReference>
<feature type="transmembrane region" description="Helical" evidence="1">
    <location>
        <begin position="79"/>
        <end position="97"/>
    </location>
</feature>
<keyword evidence="1" id="KW-1133">Transmembrane helix</keyword>
<dbReference type="OrthoDB" id="9809908at2"/>
<feature type="domain" description="Signal transduction histidine kinase internal region" evidence="2">
    <location>
        <begin position="168"/>
        <end position="245"/>
    </location>
</feature>
<sequence length="354" mass="41194">MSSSKKTSTFFNIPIVKHFLFWLGIYAYFVGTVNMSYYSGYKEVIEHYAIYIVCQVIVAYICLYFLIPRFLISKKNIRFAISLLLLLAGVFIIFVGFHEYYHIPRYFKSGDNAIYDSTTIFWEKLLDLRVFFGKSTIILTPTILLVVANFYKEKQDYLQLKEQKIATELSVLKHQLNPHFLFNTLNNLYALSIDKSDKAPEVIAKLSEILDYILYGCNDKYVSLKKEIELIENYLDLEKVRYDDRVAISFNKNVEADVSIAPLILLTFIENTFKHGVAHELKKAYIDIKIAVEEKLIRFDISNSIAKNMTSANKETIGLTNVKKQLELLYFDEYSLDINEENNCFNVHLKLPVK</sequence>
<dbReference type="Gene3D" id="3.30.565.10">
    <property type="entry name" value="Histidine kinase-like ATPase, C-terminal domain"/>
    <property type="match status" value="1"/>
</dbReference>
<keyword evidence="1" id="KW-0472">Membrane</keyword>